<proteinExistence type="inferred from homology"/>
<dbReference type="InterPro" id="IPR017972">
    <property type="entry name" value="Cyt_P450_CS"/>
</dbReference>
<dbReference type="PANTHER" id="PTHR24291:SF189">
    <property type="entry name" value="CYTOCHROME P450 4C3-RELATED"/>
    <property type="match status" value="1"/>
</dbReference>
<dbReference type="PROSITE" id="PS00086">
    <property type="entry name" value="CYTOCHROME_P450"/>
    <property type="match status" value="1"/>
</dbReference>
<evidence type="ECO:0000256" key="8">
    <source>
        <dbReference type="ARBA" id="ARBA00022824"/>
    </source>
</evidence>
<evidence type="ECO:0000256" key="7">
    <source>
        <dbReference type="ARBA" id="ARBA00022723"/>
    </source>
</evidence>
<name>A0A9P0B475_BRAAE</name>
<dbReference type="AlphaFoldDB" id="A0A9P0B475"/>
<evidence type="ECO:0000256" key="16">
    <source>
        <dbReference type="SAM" id="Phobius"/>
    </source>
</evidence>
<dbReference type="PRINTS" id="PR00463">
    <property type="entry name" value="EP450I"/>
</dbReference>
<dbReference type="CDD" id="cd20628">
    <property type="entry name" value="CYP4"/>
    <property type="match status" value="1"/>
</dbReference>
<evidence type="ECO:0000256" key="10">
    <source>
        <dbReference type="ARBA" id="ARBA00023002"/>
    </source>
</evidence>
<protein>
    <recommendedName>
        <fullName evidence="19">Cytochrome P450</fullName>
    </recommendedName>
</protein>
<dbReference type="Proteomes" id="UP001154078">
    <property type="component" value="Chromosome 4"/>
</dbReference>
<evidence type="ECO:0000256" key="4">
    <source>
        <dbReference type="ARBA" id="ARBA00004406"/>
    </source>
</evidence>
<organism evidence="17 18">
    <name type="scientific">Brassicogethes aeneus</name>
    <name type="common">Rape pollen beetle</name>
    <name type="synonym">Meligethes aeneus</name>
    <dbReference type="NCBI Taxonomy" id="1431903"/>
    <lineage>
        <taxon>Eukaryota</taxon>
        <taxon>Metazoa</taxon>
        <taxon>Ecdysozoa</taxon>
        <taxon>Arthropoda</taxon>
        <taxon>Hexapoda</taxon>
        <taxon>Insecta</taxon>
        <taxon>Pterygota</taxon>
        <taxon>Neoptera</taxon>
        <taxon>Endopterygota</taxon>
        <taxon>Coleoptera</taxon>
        <taxon>Polyphaga</taxon>
        <taxon>Cucujiformia</taxon>
        <taxon>Nitidulidae</taxon>
        <taxon>Meligethinae</taxon>
        <taxon>Brassicogethes</taxon>
    </lineage>
</organism>
<comment type="similarity">
    <text evidence="5 15">Belongs to the cytochrome P450 family.</text>
</comment>
<evidence type="ECO:0000256" key="1">
    <source>
        <dbReference type="ARBA" id="ARBA00001971"/>
    </source>
</evidence>
<dbReference type="EMBL" id="OV121135">
    <property type="protein sequence ID" value="CAH0554652.1"/>
    <property type="molecule type" value="Genomic_DNA"/>
</dbReference>
<dbReference type="Gene3D" id="1.10.630.10">
    <property type="entry name" value="Cytochrome P450"/>
    <property type="match status" value="1"/>
</dbReference>
<feature type="binding site" description="axial binding residue" evidence="14">
    <location>
        <position position="450"/>
    </location>
    <ligand>
        <name>heme</name>
        <dbReference type="ChEBI" id="CHEBI:30413"/>
    </ligand>
    <ligandPart>
        <name>Fe</name>
        <dbReference type="ChEBI" id="CHEBI:18248"/>
    </ligandPart>
</feature>
<evidence type="ECO:0008006" key="19">
    <source>
        <dbReference type="Google" id="ProtNLM"/>
    </source>
</evidence>
<dbReference type="PANTHER" id="PTHR24291">
    <property type="entry name" value="CYTOCHROME P450 FAMILY 4"/>
    <property type="match status" value="1"/>
</dbReference>
<evidence type="ECO:0000313" key="17">
    <source>
        <dbReference type="EMBL" id="CAH0554652.1"/>
    </source>
</evidence>
<evidence type="ECO:0000256" key="5">
    <source>
        <dbReference type="ARBA" id="ARBA00010617"/>
    </source>
</evidence>
<dbReference type="OrthoDB" id="1470350at2759"/>
<keyword evidence="9" id="KW-0492">Microsome</keyword>
<dbReference type="InterPro" id="IPR050196">
    <property type="entry name" value="Cytochrome_P450_Monoox"/>
</dbReference>
<keyword evidence="7 14" id="KW-0479">Metal-binding</keyword>
<keyword evidence="18" id="KW-1185">Reference proteome</keyword>
<keyword evidence="11 14" id="KW-0408">Iron</keyword>
<comment type="function">
    <text evidence="2">May be involved in the metabolism of insect hormones and in the breakdown of synthetic insecticides.</text>
</comment>
<comment type="cofactor">
    <cofactor evidence="1 14">
        <name>heme</name>
        <dbReference type="ChEBI" id="CHEBI:30413"/>
    </cofactor>
</comment>
<dbReference type="InterPro" id="IPR002401">
    <property type="entry name" value="Cyt_P450_E_grp-I"/>
</dbReference>
<evidence type="ECO:0000256" key="3">
    <source>
        <dbReference type="ARBA" id="ARBA00004174"/>
    </source>
</evidence>
<keyword evidence="8" id="KW-0256">Endoplasmic reticulum</keyword>
<dbReference type="InterPro" id="IPR001128">
    <property type="entry name" value="Cyt_P450"/>
</dbReference>
<comment type="subcellular location">
    <subcellularLocation>
        <location evidence="4">Endoplasmic reticulum membrane</location>
        <topology evidence="4">Peripheral membrane protein</topology>
    </subcellularLocation>
    <subcellularLocation>
        <location evidence="3">Microsome membrane</location>
        <topology evidence="3">Peripheral membrane protein</topology>
    </subcellularLocation>
</comment>
<keyword evidence="10 15" id="KW-0560">Oxidoreductase</keyword>
<dbReference type="GO" id="GO:0005506">
    <property type="term" value="F:iron ion binding"/>
    <property type="evidence" value="ECO:0007669"/>
    <property type="project" value="InterPro"/>
</dbReference>
<dbReference type="SUPFAM" id="SSF48264">
    <property type="entry name" value="Cytochrome P450"/>
    <property type="match status" value="1"/>
</dbReference>
<keyword evidence="16" id="KW-1133">Transmembrane helix</keyword>
<reference evidence="17" key="1">
    <citation type="submission" date="2021-12" db="EMBL/GenBank/DDBJ databases">
        <authorList>
            <person name="King R."/>
        </authorList>
    </citation>
    <scope>NUCLEOTIDE SEQUENCE</scope>
</reference>
<dbReference type="Pfam" id="PF00067">
    <property type="entry name" value="p450"/>
    <property type="match status" value="1"/>
</dbReference>
<feature type="transmembrane region" description="Helical" evidence="16">
    <location>
        <begin position="6"/>
        <end position="24"/>
    </location>
</feature>
<dbReference type="PRINTS" id="PR00385">
    <property type="entry name" value="P450"/>
</dbReference>
<evidence type="ECO:0000256" key="2">
    <source>
        <dbReference type="ARBA" id="ARBA00003690"/>
    </source>
</evidence>
<dbReference type="GO" id="GO:0005789">
    <property type="term" value="C:endoplasmic reticulum membrane"/>
    <property type="evidence" value="ECO:0007669"/>
    <property type="project" value="UniProtKB-SubCell"/>
</dbReference>
<dbReference type="GO" id="GO:0016705">
    <property type="term" value="F:oxidoreductase activity, acting on paired donors, with incorporation or reduction of molecular oxygen"/>
    <property type="evidence" value="ECO:0007669"/>
    <property type="project" value="InterPro"/>
</dbReference>
<keyword evidence="12 15" id="KW-0503">Monooxygenase</keyword>
<keyword evidence="6 14" id="KW-0349">Heme</keyword>
<evidence type="ECO:0000256" key="14">
    <source>
        <dbReference type="PIRSR" id="PIRSR602401-1"/>
    </source>
</evidence>
<dbReference type="GO" id="GO:0004497">
    <property type="term" value="F:monooxygenase activity"/>
    <property type="evidence" value="ECO:0007669"/>
    <property type="project" value="UniProtKB-KW"/>
</dbReference>
<evidence type="ECO:0000256" key="11">
    <source>
        <dbReference type="ARBA" id="ARBA00023004"/>
    </source>
</evidence>
<accession>A0A9P0B475</accession>
<evidence type="ECO:0000256" key="15">
    <source>
        <dbReference type="RuleBase" id="RU000461"/>
    </source>
</evidence>
<keyword evidence="13 16" id="KW-0472">Membrane</keyword>
<dbReference type="GO" id="GO:0020037">
    <property type="term" value="F:heme binding"/>
    <property type="evidence" value="ECO:0007669"/>
    <property type="project" value="InterPro"/>
</dbReference>
<evidence type="ECO:0000256" key="12">
    <source>
        <dbReference type="ARBA" id="ARBA00023033"/>
    </source>
</evidence>
<evidence type="ECO:0000256" key="13">
    <source>
        <dbReference type="ARBA" id="ARBA00023136"/>
    </source>
</evidence>
<sequence length="504" mass="59326">MLILHLFGVIVIITLTCAFLKWIYDHVRIHYYISKIPGPKGYFLLGNLFDLVHKDERLFRKLRQWGLEFYPIYRAGVCSETSANMVGAEDIEQIISSTQHSSKSEIYRILENWLGTGLLTSAGAKWQHRRKILTPAFHFNILQQFIQVFNGETEKLVETYYKLLEDRQEVSIDVTSTITQFTLCTINETSMGIKLDFHDEENKNYKQAVYEIGQLFLERLLRPWLWRDIFYYFLTKNGLREKKLVKMLHKYTNKVINEKSKKFEPFEVDRDNCYSRRKNMALLDILLNEKFTNGNIDDEGIREEVDTFMFEGHDTTSMGISLGLMALANNPEIQLMIREEMTHVLGDNFSRPSYEELMELKYTERCIKEILRLYPSVPFISRMLSDDMITKSGYKLPKKTIVNIHIFDLHRSPKFWDNPDKFDPDRFLPENVQKRHPFAYLPFSAGPRNCIGQRFAILEFKAVLCGILKNFKFVEIDTPETMDFIPDIVLRPKRGVLVKIVRRN</sequence>
<evidence type="ECO:0000256" key="9">
    <source>
        <dbReference type="ARBA" id="ARBA00022848"/>
    </source>
</evidence>
<evidence type="ECO:0000256" key="6">
    <source>
        <dbReference type="ARBA" id="ARBA00022617"/>
    </source>
</evidence>
<dbReference type="InterPro" id="IPR036396">
    <property type="entry name" value="Cyt_P450_sf"/>
</dbReference>
<keyword evidence="16" id="KW-0812">Transmembrane</keyword>
<evidence type="ECO:0000313" key="18">
    <source>
        <dbReference type="Proteomes" id="UP001154078"/>
    </source>
</evidence>
<gene>
    <name evidence="17" type="ORF">MELIAE_LOCUS6194</name>
</gene>